<comment type="caution">
    <text evidence="14">The sequence shown here is derived from an EMBL/GenBank/DDBJ whole genome shotgun (WGS) entry which is preliminary data.</text>
</comment>
<dbReference type="GO" id="GO:0020037">
    <property type="term" value="F:heme binding"/>
    <property type="evidence" value="ECO:0007669"/>
    <property type="project" value="InterPro"/>
</dbReference>
<name>A0AAD4LLG7_9AGAM</name>
<dbReference type="SUPFAM" id="SSF48264">
    <property type="entry name" value="Cytochrome P450"/>
    <property type="match status" value="1"/>
</dbReference>
<evidence type="ECO:0000256" key="1">
    <source>
        <dbReference type="ARBA" id="ARBA00001971"/>
    </source>
</evidence>
<accession>A0AAD4LLG7</accession>
<keyword evidence="8" id="KW-1133">Transmembrane helix</keyword>
<comment type="similarity">
    <text evidence="4">Belongs to the cytochrome P450 family.</text>
</comment>
<organism evidence="14 15">
    <name type="scientific">Lactarius akahatsu</name>
    <dbReference type="NCBI Taxonomy" id="416441"/>
    <lineage>
        <taxon>Eukaryota</taxon>
        <taxon>Fungi</taxon>
        <taxon>Dikarya</taxon>
        <taxon>Basidiomycota</taxon>
        <taxon>Agaricomycotina</taxon>
        <taxon>Agaricomycetes</taxon>
        <taxon>Russulales</taxon>
        <taxon>Russulaceae</taxon>
        <taxon>Lactarius</taxon>
    </lineage>
</organism>
<dbReference type="CDD" id="cd11065">
    <property type="entry name" value="CYP64-like"/>
    <property type="match status" value="1"/>
</dbReference>
<comment type="pathway">
    <text evidence="3">Secondary metabolite biosynthesis.</text>
</comment>
<keyword evidence="6" id="KW-0812">Transmembrane</keyword>
<evidence type="ECO:0000256" key="13">
    <source>
        <dbReference type="PIRSR" id="PIRSR602401-1"/>
    </source>
</evidence>
<comment type="subcellular location">
    <subcellularLocation>
        <location evidence="2">Membrane</location>
    </subcellularLocation>
</comment>
<evidence type="ECO:0000256" key="2">
    <source>
        <dbReference type="ARBA" id="ARBA00004370"/>
    </source>
</evidence>
<dbReference type="Pfam" id="PF00067">
    <property type="entry name" value="p450"/>
    <property type="match status" value="1"/>
</dbReference>
<keyword evidence="10 13" id="KW-0408">Iron</keyword>
<keyword evidence="11" id="KW-0503">Monooxygenase</keyword>
<evidence type="ECO:0000256" key="4">
    <source>
        <dbReference type="ARBA" id="ARBA00010617"/>
    </source>
</evidence>
<dbReference type="GO" id="GO:0004497">
    <property type="term" value="F:monooxygenase activity"/>
    <property type="evidence" value="ECO:0007669"/>
    <property type="project" value="UniProtKB-KW"/>
</dbReference>
<dbReference type="Gene3D" id="1.10.630.10">
    <property type="entry name" value="Cytochrome P450"/>
    <property type="match status" value="1"/>
</dbReference>
<comment type="cofactor">
    <cofactor evidence="1 13">
        <name>heme</name>
        <dbReference type="ChEBI" id="CHEBI:30413"/>
    </cofactor>
</comment>
<keyword evidence="9" id="KW-0560">Oxidoreductase</keyword>
<evidence type="ECO:0000256" key="12">
    <source>
        <dbReference type="ARBA" id="ARBA00023136"/>
    </source>
</evidence>
<evidence type="ECO:0000256" key="6">
    <source>
        <dbReference type="ARBA" id="ARBA00022692"/>
    </source>
</evidence>
<protein>
    <submittedName>
        <fullName evidence="14">Cytochrome P450</fullName>
    </submittedName>
</protein>
<keyword evidence="7 13" id="KW-0479">Metal-binding</keyword>
<dbReference type="PANTHER" id="PTHR46300:SF2">
    <property type="entry name" value="CYTOCHROME P450 MONOOXYGENASE ALNH-RELATED"/>
    <property type="match status" value="1"/>
</dbReference>
<evidence type="ECO:0000256" key="3">
    <source>
        <dbReference type="ARBA" id="ARBA00005179"/>
    </source>
</evidence>
<evidence type="ECO:0000256" key="10">
    <source>
        <dbReference type="ARBA" id="ARBA00023004"/>
    </source>
</evidence>
<evidence type="ECO:0000313" key="15">
    <source>
        <dbReference type="Proteomes" id="UP001201163"/>
    </source>
</evidence>
<evidence type="ECO:0000313" key="14">
    <source>
        <dbReference type="EMBL" id="KAH8996198.1"/>
    </source>
</evidence>
<dbReference type="InterPro" id="IPR036396">
    <property type="entry name" value="Cyt_P450_sf"/>
</dbReference>
<feature type="binding site" description="axial binding residue" evidence="13">
    <location>
        <position position="433"/>
    </location>
    <ligand>
        <name>heme</name>
        <dbReference type="ChEBI" id="CHEBI:30413"/>
    </ligand>
    <ligandPart>
        <name>Fe</name>
        <dbReference type="ChEBI" id="CHEBI:18248"/>
    </ligandPart>
</feature>
<dbReference type="InterPro" id="IPR001128">
    <property type="entry name" value="Cyt_P450"/>
</dbReference>
<dbReference type="EMBL" id="JAKELL010000009">
    <property type="protein sequence ID" value="KAH8996198.1"/>
    <property type="molecule type" value="Genomic_DNA"/>
</dbReference>
<keyword evidence="5 13" id="KW-0349">Heme</keyword>
<dbReference type="PRINTS" id="PR00463">
    <property type="entry name" value="EP450I"/>
</dbReference>
<dbReference type="InterPro" id="IPR002401">
    <property type="entry name" value="Cyt_P450_E_grp-I"/>
</dbReference>
<gene>
    <name evidence="14" type="ORF">EDB92DRAFT_1793882</name>
</gene>
<keyword evidence="15" id="KW-1185">Reference proteome</keyword>
<dbReference type="InterPro" id="IPR050364">
    <property type="entry name" value="Cytochrome_P450_fung"/>
</dbReference>
<dbReference type="PANTHER" id="PTHR46300">
    <property type="entry name" value="P450, PUTATIVE (EUROFUNG)-RELATED-RELATED"/>
    <property type="match status" value="1"/>
</dbReference>
<proteinExistence type="inferred from homology"/>
<dbReference type="Proteomes" id="UP001201163">
    <property type="component" value="Unassembled WGS sequence"/>
</dbReference>
<dbReference type="PRINTS" id="PR00385">
    <property type="entry name" value="P450"/>
</dbReference>
<evidence type="ECO:0000256" key="7">
    <source>
        <dbReference type="ARBA" id="ARBA00022723"/>
    </source>
</evidence>
<evidence type="ECO:0000256" key="8">
    <source>
        <dbReference type="ARBA" id="ARBA00022989"/>
    </source>
</evidence>
<dbReference type="AlphaFoldDB" id="A0AAD4LLG7"/>
<dbReference type="GO" id="GO:0016020">
    <property type="term" value="C:membrane"/>
    <property type="evidence" value="ECO:0007669"/>
    <property type="project" value="UniProtKB-SubCell"/>
</dbReference>
<evidence type="ECO:0000256" key="5">
    <source>
        <dbReference type="ARBA" id="ARBA00022617"/>
    </source>
</evidence>
<sequence>MPILLLIIPGVLCCIRYARSPWRKVPPGPRGLPVVGNIRQLQDKRWLTSRECKATYGDVVYLSVLGRSIIVLNSQKAAADLLGRRARVYSDRPRFIVASEILTGGLEVSFLQYGVLWRRMRRAAHEGLHKKAAKAFNSIQTMEAVLLADGILESPEQWEKHMRRFTASMIMTAVYDTPVIHSVDDEYVRRINDHVTRVAQSTLPGSHWVELLPWMKHVPSKFAKWKRTAEEWFRRDSEMFESLVDTVRTKLAKGIDRPSLSATFIKNQSRSGLDGREMAWLASTMYGAGAETTTSSMYWWMLAMVAFPDTQRRAQAELDTVVGRSRIPSFSDLPSLPYLRAMVKEVLRWRSILPVGIPHCSLEDDWYEGMFIPKGTMCLVNVGLCNQDPAIYGDDATQFDPSRHLKPDGTLAPGPPDTQDEGHVVYGFGKRICVGRHVANDTMFIAFAVMLWASEVVPAKDECGNDIPVDVDDYVDSGMLHLPLPFSCKITPRFPEVIDILREERELRSQT</sequence>
<keyword evidence="12" id="KW-0472">Membrane</keyword>
<evidence type="ECO:0000256" key="11">
    <source>
        <dbReference type="ARBA" id="ARBA00023033"/>
    </source>
</evidence>
<evidence type="ECO:0000256" key="9">
    <source>
        <dbReference type="ARBA" id="ARBA00023002"/>
    </source>
</evidence>
<dbReference type="GO" id="GO:0005506">
    <property type="term" value="F:iron ion binding"/>
    <property type="evidence" value="ECO:0007669"/>
    <property type="project" value="InterPro"/>
</dbReference>
<reference evidence="14" key="1">
    <citation type="submission" date="2022-01" db="EMBL/GenBank/DDBJ databases">
        <title>Comparative genomics reveals a dynamic genome evolution in the ectomycorrhizal milk-cap (Lactarius) mushrooms.</title>
        <authorList>
            <consortium name="DOE Joint Genome Institute"/>
            <person name="Lebreton A."/>
            <person name="Tang N."/>
            <person name="Kuo A."/>
            <person name="LaButti K."/>
            <person name="Drula E."/>
            <person name="Barry K."/>
            <person name="Clum A."/>
            <person name="Lipzen A."/>
            <person name="Mousain D."/>
            <person name="Ng V."/>
            <person name="Wang R."/>
            <person name="Wang X."/>
            <person name="Dai Y."/>
            <person name="Henrissat B."/>
            <person name="Grigoriev I.V."/>
            <person name="Guerin-Laguette A."/>
            <person name="Yu F."/>
            <person name="Martin F.M."/>
        </authorList>
    </citation>
    <scope>NUCLEOTIDE SEQUENCE</scope>
    <source>
        <strain evidence="14">QP</strain>
    </source>
</reference>
<dbReference type="GO" id="GO:0016705">
    <property type="term" value="F:oxidoreductase activity, acting on paired donors, with incorporation or reduction of molecular oxygen"/>
    <property type="evidence" value="ECO:0007669"/>
    <property type="project" value="InterPro"/>
</dbReference>